<comment type="caution">
    <text evidence="1">The sequence shown here is derived from an EMBL/GenBank/DDBJ whole genome shotgun (WGS) entry which is preliminary data.</text>
</comment>
<protein>
    <submittedName>
        <fullName evidence="1">Uncharacterized protein</fullName>
    </submittedName>
</protein>
<evidence type="ECO:0000313" key="1">
    <source>
        <dbReference type="EMBL" id="KXZ42326.1"/>
    </source>
</evidence>
<organism evidence="1 2">
    <name type="scientific">Gonium pectorale</name>
    <name type="common">Green alga</name>
    <dbReference type="NCBI Taxonomy" id="33097"/>
    <lineage>
        <taxon>Eukaryota</taxon>
        <taxon>Viridiplantae</taxon>
        <taxon>Chlorophyta</taxon>
        <taxon>core chlorophytes</taxon>
        <taxon>Chlorophyceae</taxon>
        <taxon>CS clade</taxon>
        <taxon>Chlamydomonadales</taxon>
        <taxon>Volvocaceae</taxon>
        <taxon>Gonium</taxon>
    </lineage>
</organism>
<accession>A0A150FXJ6</accession>
<dbReference type="AlphaFoldDB" id="A0A150FXJ6"/>
<dbReference type="Proteomes" id="UP000075714">
    <property type="component" value="Unassembled WGS sequence"/>
</dbReference>
<proteinExistence type="predicted"/>
<evidence type="ECO:0000313" key="2">
    <source>
        <dbReference type="Proteomes" id="UP000075714"/>
    </source>
</evidence>
<reference evidence="2" key="1">
    <citation type="journal article" date="2016" name="Nat. Commun.">
        <title>The Gonium pectorale genome demonstrates co-option of cell cycle regulation during the evolution of multicellularity.</title>
        <authorList>
            <person name="Hanschen E.R."/>
            <person name="Marriage T.N."/>
            <person name="Ferris P.J."/>
            <person name="Hamaji T."/>
            <person name="Toyoda A."/>
            <person name="Fujiyama A."/>
            <person name="Neme R."/>
            <person name="Noguchi H."/>
            <person name="Minakuchi Y."/>
            <person name="Suzuki M."/>
            <person name="Kawai-Toyooka H."/>
            <person name="Smith D.R."/>
            <person name="Sparks H."/>
            <person name="Anderson J."/>
            <person name="Bakaric R."/>
            <person name="Luria V."/>
            <person name="Karger A."/>
            <person name="Kirschner M.W."/>
            <person name="Durand P.M."/>
            <person name="Michod R.E."/>
            <person name="Nozaki H."/>
            <person name="Olson B.J."/>
        </authorList>
    </citation>
    <scope>NUCLEOTIDE SEQUENCE [LARGE SCALE GENOMIC DNA]</scope>
    <source>
        <strain evidence="2">NIES-2863</strain>
    </source>
</reference>
<gene>
    <name evidence="1" type="ORF">GPECTOR_161g125</name>
</gene>
<sequence>MTALTLAIVRTAHSQQQALDVSAALGRGGVAGGSGGGAGSTARIPVGGAGGGADSTARIPIVGAGGGGLLARIAAARSGGAGGRVGGGLLAGGSAADGAWELDPDLDDIIRSFQDPDLIPDLDVEWNQADPDSQLK</sequence>
<name>A0A150FXJ6_GONPE</name>
<keyword evidence="2" id="KW-1185">Reference proteome</keyword>
<dbReference type="EMBL" id="LSYV01000161">
    <property type="protein sequence ID" value="KXZ42326.1"/>
    <property type="molecule type" value="Genomic_DNA"/>
</dbReference>